<feature type="compositionally biased region" description="Basic and acidic residues" evidence="4">
    <location>
        <begin position="1305"/>
        <end position="1323"/>
    </location>
</feature>
<feature type="region of interest" description="Disordered" evidence="4">
    <location>
        <begin position="945"/>
        <end position="987"/>
    </location>
</feature>
<dbReference type="Pfam" id="PF00023">
    <property type="entry name" value="Ank"/>
    <property type="match status" value="3"/>
</dbReference>
<dbReference type="Pfam" id="PF14915">
    <property type="entry name" value="CCDC144C"/>
    <property type="match status" value="1"/>
</dbReference>
<dbReference type="InterPro" id="IPR050657">
    <property type="entry name" value="Ankyrin_repeat_domain"/>
</dbReference>
<dbReference type="InterPro" id="IPR021885">
    <property type="entry name" value="DUF3496"/>
</dbReference>
<organism evidence="7 8">
    <name type="scientific">Vulpes vulpes</name>
    <name type="common">Red fox</name>
    <dbReference type="NCBI Taxonomy" id="9627"/>
    <lineage>
        <taxon>Eukaryota</taxon>
        <taxon>Metazoa</taxon>
        <taxon>Chordata</taxon>
        <taxon>Craniata</taxon>
        <taxon>Vertebrata</taxon>
        <taxon>Euteleostomi</taxon>
        <taxon>Mammalia</taxon>
        <taxon>Eutheria</taxon>
        <taxon>Laurasiatheria</taxon>
        <taxon>Carnivora</taxon>
        <taxon>Caniformia</taxon>
        <taxon>Canidae</taxon>
        <taxon>Vulpes</taxon>
    </lineage>
</organism>
<dbReference type="InterPro" id="IPR039497">
    <property type="entry name" value="CC144C-like_CC_dom"/>
</dbReference>
<accession>A0ABM4Z7K3</accession>
<feature type="region of interest" description="Disordered" evidence="4">
    <location>
        <begin position="814"/>
        <end position="840"/>
    </location>
</feature>
<keyword evidence="1 3" id="KW-0175">Coiled coil</keyword>
<dbReference type="Gene3D" id="1.25.40.20">
    <property type="entry name" value="Ankyrin repeat-containing domain"/>
    <property type="match status" value="6"/>
</dbReference>
<feature type="compositionally biased region" description="Basic and acidic residues" evidence="4">
    <location>
        <begin position="712"/>
        <end position="731"/>
    </location>
</feature>
<feature type="coiled-coil region" evidence="3">
    <location>
        <begin position="1546"/>
        <end position="1812"/>
    </location>
</feature>
<feature type="repeat" description="ANK" evidence="2">
    <location>
        <begin position="250"/>
        <end position="282"/>
    </location>
</feature>
<feature type="repeat" description="ANK" evidence="2">
    <location>
        <begin position="414"/>
        <end position="446"/>
    </location>
</feature>
<dbReference type="PROSITE" id="PS50297">
    <property type="entry name" value="ANK_REP_REGION"/>
    <property type="match status" value="9"/>
</dbReference>
<feature type="compositionally biased region" description="Basic and acidic residues" evidence="4">
    <location>
        <begin position="518"/>
        <end position="535"/>
    </location>
</feature>
<feature type="region of interest" description="Disordered" evidence="4">
    <location>
        <begin position="518"/>
        <end position="539"/>
    </location>
</feature>
<feature type="coiled-coil region" evidence="3">
    <location>
        <begin position="1107"/>
        <end position="1147"/>
    </location>
</feature>
<reference evidence="7" key="1">
    <citation type="submission" date="2025-05" db="UniProtKB">
        <authorList>
            <consortium name="RefSeq"/>
        </authorList>
    </citation>
    <scope>NUCLEOTIDE SEQUENCE [LARGE SCALE GENOMIC DNA]</scope>
</reference>
<protein>
    <submittedName>
        <fullName evidence="8">Uncharacterized protein isoform X1</fullName>
    </submittedName>
</protein>
<dbReference type="InterPro" id="IPR036770">
    <property type="entry name" value="Ankyrin_rpt-contain_sf"/>
</dbReference>
<feature type="repeat" description="ANK" evidence="2">
    <location>
        <begin position="348"/>
        <end position="380"/>
    </location>
</feature>
<dbReference type="PROSITE" id="PS50088">
    <property type="entry name" value="ANK_REPEAT"/>
    <property type="match status" value="10"/>
</dbReference>
<evidence type="ECO:0000256" key="2">
    <source>
        <dbReference type="PROSITE-ProRule" id="PRU00023"/>
    </source>
</evidence>
<dbReference type="Pfam" id="PF12796">
    <property type="entry name" value="Ank_2"/>
    <property type="match status" value="3"/>
</dbReference>
<dbReference type="SUPFAM" id="SSF57997">
    <property type="entry name" value="Tropomyosin"/>
    <property type="match status" value="1"/>
</dbReference>
<feature type="repeat" description="ANK" evidence="2">
    <location>
        <begin position="86"/>
        <end position="118"/>
    </location>
</feature>
<name>A0ABM4Z7K3_VULVU</name>
<dbReference type="PANTHER" id="PTHR24147">
    <property type="entry name" value="ANKYRIN REPEAT DOMAIN 36-RELATED"/>
    <property type="match status" value="1"/>
</dbReference>
<feature type="compositionally biased region" description="Basic and acidic residues" evidence="4">
    <location>
        <begin position="814"/>
        <end position="835"/>
    </location>
</feature>
<feature type="repeat" description="ANK" evidence="2">
    <location>
        <begin position="447"/>
        <end position="479"/>
    </location>
</feature>
<feature type="coiled-coil region" evidence="3">
    <location>
        <begin position="1439"/>
        <end position="1522"/>
    </location>
</feature>
<dbReference type="RefSeq" id="XP_072598516.1">
    <property type="nucleotide sequence ID" value="XM_072742415.1"/>
</dbReference>
<feature type="compositionally biased region" description="Polar residues" evidence="4">
    <location>
        <begin position="735"/>
        <end position="749"/>
    </location>
</feature>
<evidence type="ECO:0000259" key="6">
    <source>
        <dbReference type="Pfam" id="PF14915"/>
    </source>
</evidence>
<dbReference type="PRINTS" id="PR01415">
    <property type="entry name" value="ANKYRIN"/>
</dbReference>
<feature type="coiled-coil region" evidence="3">
    <location>
        <begin position="1921"/>
        <end position="1986"/>
    </location>
</feature>
<dbReference type="Pfam" id="PF12001">
    <property type="entry name" value="DUF3496"/>
    <property type="match status" value="1"/>
</dbReference>
<feature type="compositionally biased region" description="Basic residues" evidence="4">
    <location>
        <begin position="1371"/>
        <end position="1386"/>
    </location>
</feature>
<proteinExistence type="predicted"/>
<evidence type="ECO:0000259" key="5">
    <source>
        <dbReference type="Pfam" id="PF12001"/>
    </source>
</evidence>
<dbReference type="SMART" id="SM00248">
    <property type="entry name" value="ANK"/>
    <property type="match status" value="12"/>
</dbReference>
<sequence length="2233" mass="255006">MEKKSTARNGWGVLPFGFNLRPLRVRSPPMATTVSDFHSPGPGYHIRYQDLREIHRAVFEGDAEKMQEIEQLLVFGLHDLNQRDRKNRTPLHLACAIGSVDMVKELVMWECELNLRDGENRTALVKAVQCQEEACVDILLKNGADVNTKDFKGNTALHYASYEGNISIARKLLYNKGDIEAKNKDGLTPLLVAVNEKKEKMAKFLLGEANVNAVDHAKRSALHLACANGHEDMVKLLVDRKCQLNLRDSENTTALLKAVQSQEEACVDILLKHGANPDLKDNKGNTALHYAALGENVTIAQKVLLRKGNMEIKNKDGLTPLLVAVNEKKEKIVEFLVEKANINAVDPAKRSALHLACANGREDMVKLLVDRKCQLNLRDGEDRTALVKAVQCQEEACVTLLLEHGADPNLKDNKGNTALHYAAREEILSIAEKLLLKNANIEAKNMDGLTPLLVALNENKEQMVKFLVGKGARLLAGDTVKSSDQLISEHKEEMKPENSSQNHDLVAKKSEEVALSRLTRKADTDDSRPSKHEDLSSGTKDLQAQVNYVEEIKKKTVPKLNLRKLMAAFQRPKRAKCDLVSQEDRPLFADNNFAREDKTETLCKPSVSVSDYSPLAFVSPETPQKSLAMLGVTKSISARLPKKSVDCLPGAADQQGKSISARLPKKSVDCLPGAADQQGKSISARLPKKSVDCLPGAADQQGKSIFNEQVEDSPRKDLRHWESPTKVKDSVPTEAVTTSDKQTPRSDFSSEPDLEVASEQKQEQERPDKSENNHPQDKVILQTCILAEKTSESQMKQVNIPLVQLQNMAREPEMNMECDRQSDRSVHSEHRRVHEEYEEIQMKQGKLDWKNVKRMSRELKQKIGKTCKKYGIITHPKLERLRGNSKEADFKEMPPNVTKVTLDREEKDEFGVSVSVVPQAFPEQKEPSLDNAILSHSYSGSLDYACQSSSKLSSHENDNKPGEHVFNKNESLDSDPENKVRNPLVTSEVKEDQEFDMQMAKSLNQNTTNSKLDTGYIPPYSDPESLLDLRPAHSNVAKRMIQKKRHDTSAITNTYKKTKPIPDSFQKPLYADNDSTDNYKSTEPALENVSSSPRPFRTSKVYQKEELQQDMQNLQRFKNEKGMLQEKLALEKEKVELQEETGKERKQHESSKMEGAENIYAAAAAAAVPVPVPAAGLIQQRKSGKTDYHLFPTTQNEDSDSNDPGLSIMEIKKDTNVKWASKASVIKPGFEEADSLTGSLLRVSNDNSLREMDQDERSNDPGLSVMEIKKDTNVKWASKASVITPGFEEADSLTGSLLRVSNDNSLREMDQDERSLTQREREKQRHRQREKQAPCTGSLTWDSIPGLQDRALGQRQAPSRCATQGSPLLRPAKKTSKEKNKVKKQVKSVEHLDDLTQSSEAASEDCKLQYSDYKSSLLLIELGMDCKDSVSVLTFRDAILKYERSIELKKKECERLKRKILKVERKVNELEKLLPETKEMKSQLEHQKVEWERELYRLRLTLKQEKEKRRSAEMLYINIKEQLRSREELSEVSPPHEKEKGLLLENRTLQDEIATLRVEIDTIRNQKQEKEKRYREDTEIKKEKNDSIKLNEDEKLNRERLEAKLQSYRARLATAIQDHDQSQASKRDLELAFQRAKDEWSHLQAKMNFEMSNLKENNDVLSQQLSEAESKLNALEIELQYTRDALREKTLALEHVQRNPKQTEGQKKEIEQKYQNEQGKVNEYIGKHESLEGKLSQLQSENMLLREQLDDAYSRVECKEKTRTDLEDQVQLIVRNLQAESEKRSRILQERNKELINECKHLMERVFMYEKEKEEREASPELSHYRINLEDEVQDLKTLDQIESQCGDEKENLKKCMELKQPLQFRLDQEVKKNEELQKENTGLKNLLNMTGRMLLSKYENGELPFYGDLKTSQTDADIQINMLKQKIGDLRARLETESSRCLHLDAKNQVLQQELLSMMATERECEKLKQIKKNLEEKVVNLRSHAEVNVEEGIQVEKYYKWEIDQRARLIVEERLKEVNLFLQRRAASQENLEQLRASHDASIRSQLALRIEELESELQSKIRNSQELKIELEKYRQLYLEESEMRMSLTKKLSKTNERLEGTTTKYLVERQQNRPFHSTPTMGPVLEGPYVGNLTSSLLLDRNVTPRENVMIPTSRPQTSVRSIETHLIKMLQELEDSITGELKEVARELESGFCRSSPLGPTDESNVNQDLVLQASQEYVEIFNRKYVI</sequence>
<feature type="repeat" description="ANK" evidence="2">
    <location>
        <begin position="217"/>
        <end position="249"/>
    </location>
</feature>
<feature type="region of interest" description="Disordered" evidence="4">
    <location>
        <begin position="1188"/>
        <end position="1207"/>
    </location>
</feature>
<feature type="repeat" description="ANK" evidence="2">
    <location>
        <begin position="381"/>
        <end position="413"/>
    </location>
</feature>
<feature type="repeat" description="ANK" evidence="2">
    <location>
        <begin position="119"/>
        <end position="151"/>
    </location>
</feature>
<dbReference type="SUPFAM" id="SSF48403">
    <property type="entry name" value="Ankyrin repeat"/>
    <property type="match status" value="2"/>
</dbReference>
<feature type="region of interest" description="Disordered" evidence="4">
    <location>
        <begin position="1304"/>
        <end position="1386"/>
    </location>
</feature>
<feature type="region of interest" description="Disordered" evidence="4">
    <location>
        <begin position="1040"/>
        <end position="1096"/>
    </location>
</feature>
<dbReference type="GeneID" id="140595960"/>
<keyword evidence="7" id="KW-1185">Reference proteome</keyword>
<feature type="domain" description="CCDC144C-like coiled-coil" evidence="6">
    <location>
        <begin position="1592"/>
        <end position="1836"/>
    </location>
</feature>
<feature type="repeat" description="ANK" evidence="2">
    <location>
        <begin position="152"/>
        <end position="184"/>
    </location>
</feature>
<feature type="region of interest" description="Disordered" evidence="4">
    <location>
        <begin position="693"/>
        <end position="778"/>
    </location>
</feature>
<feature type="repeat" description="ANK" evidence="2">
    <location>
        <begin position="283"/>
        <end position="315"/>
    </location>
</feature>
<feature type="compositionally biased region" description="Basic and acidic residues" evidence="4">
    <location>
        <begin position="758"/>
        <end position="777"/>
    </location>
</feature>
<feature type="compositionally biased region" description="Basic and acidic residues" evidence="4">
    <location>
        <begin position="953"/>
        <end position="980"/>
    </location>
</feature>
<evidence type="ECO:0000256" key="4">
    <source>
        <dbReference type="SAM" id="MobiDB-lite"/>
    </source>
</evidence>
<evidence type="ECO:0000256" key="3">
    <source>
        <dbReference type="SAM" id="Coils"/>
    </source>
</evidence>
<evidence type="ECO:0000313" key="8">
    <source>
        <dbReference type="RefSeq" id="XP_072598516.1"/>
    </source>
</evidence>
<gene>
    <name evidence="8" type="primary">LOC140595960</name>
</gene>
<dbReference type="PANTHER" id="PTHR24147:SF60">
    <property type="entry name" value="ANKYRIN REPEAT DOMAIN-CONTAINING PROTEIN 26-RELATED"/>
    <property type="match status" value="1"/>
</dbReference>
<evidence type="ECO:0000313" key="7">
    <source>
        <dbReference type="Proteomes" id="UP001652641"/>
    </source>
</evidence>
<dbReference type="Proteomes" id="UP001652641">
    <property type="component" value="Chromosome 2"/>
</dbReference>
<feature type="domain" description="DUF3496" evidence="5">
    <location>
        <begin position="2046"/>
        <end position="2152"/>
    </location>
</feature>
<dbReference type="InterPro" id="IPR002110">
    <property type="entry name" value="Ankyrin_rpt"/>
</dbReference>
<keyword evidence="2" id="KW-0040">ANK repeat</keyword>
<feature type="coiled-coil region" evidence="3">
    <location>
        <begin position="2046"/>
        <end position="2080"/>
    </location>
</feature>
<reference evidence="8" key="2">
    <citation type="submission" date="2025-08" db="UniProtKB">
        <authorList>
            <consortium name="RefSeq"/>
        </authorList>
    </citation>
    <scope>IDENTIFICATION</scope>
    <source>
        <tissue evidence="8">Cell line</tissue>
    </source>
</reference>
<evidence type="ECO:0000256" key="1">
    <source>
        <dbReference type="ARBA" id="ARBA00023054"/>
    </source>
</evidence>